<dbReference type="GeneTree" id="ENSGT00540000073797"/>
<dbReference type="Proteomes" id="UP000265120">
    <property type="component" value="Chromosome 10"/>
</dbReference>
<dbReference type="InterPro" id="IPR001315">
    <property type="entry name" value="CARD"/>
</dbReference>
<evidence type="ECO:0000259" key="2">
    <source>
        <dbReference type="PROSITE" id="PS50209"/>
    </source>
</evidence>
<dbReference type="AlphaFoldDB" id="A0A3P8VBR4"/>
<evidence type="ECO:0000313" key="3">
    <source>
        <dbReference type="Ensembl" id="ENSCSEP00000011639.1"/>
    </source>
</evidence>
<dbReference type="GO" id="GO:0007165">
    <property type="term" value="P:signal transduction"/>
    <property type="evidence" value="ECO:0007669"/>
    <property type="project" value="InterPro"/>
</dbReference>
<reference evidence="3" key="2">
    <citation type="submission" date="2025-08" db="UniProtKB">
        <authorList>
            <consortium name="Ensembl"/>
        </authorList>
    </citation>
    <scope>IDENTIFICATION</scope>
</reference>
<dbReference type="SUPFAM" id="SSF47986">
    <property type="entry name" value="DEATH domain"/>
    <property type="match status" value="2"/>
</dbReference>
<dbReference type="Ensembl" id="ENSCSET00000011779.1">
    <property type="protein sequence ID" value="ENSCSEP00000011639.1"/>
    <property type="gene ID" value="ENSCSEG00000007489.1"/>
</dbReference>
<dbReference type="Pfam" id="PF00619">
    <property type="entry name" value="CARD"/>
    <property type="match status" value="1"/>
</dbReference>
<dbReference type="CDD" id="cd01671">
    <property type="entry name" value="CARD"/>
    <property type="match status" value="1"/>
</dbReference>
<dbReference type="GO" id="GO:0042981">
    <property type="term" value="P:regulation of apoptotic process"/>
    <property type="evidence" value="ECO:0007669"/>
    <property type="project" value="InterPro"/>
</dbReference>
<name>A0A3P8VBR4_CYNSE</name>
<dbReference type="CDD" id="cd01670">
    <property type="entry name" value="Death"/>
    <property type="match status" value="1"/>
</dbReference>
<keyword evidence="4" id="KW-1185">Reference proteome</keyword>
<evidence type="ECO:0000313" key="4">
    <source>
        <dbReference type="Proteomes" id="UP000265120"/>
    </source>
</evidence>
<dbReference type="InterPro" id="IPR011029">
    <property type="entry name" value="DEATH-like_dom_sf"/>
</dbReference>
<evidence type="ECO:0000259" key="1">
    <source>
        <dbReference type="PROSITE" id="PS50017"/>
    </source>
</evidence>
<reference evidence="3" key="3">
    <citation type="submission" date="2025-09" db="UniProtKB">
        <authorList>
            <consortium name="Ensembl"/>
        </authorList>
    </citation>
    <scope>IDENTIFICATION</scope>
</reference>
<accession>A0A3P8VBR4</accession>
<dbReference type="PROSITE" id="PS50209">
    <property type="entry name" value="CARD"/>
    <property type="match status" value="1"/>
</dbReference>
<dbReference type="InterPro" id="IPR000488">
    <property type="entry name" value="Death_dom"/>
</dbReference>
<proteinExistence type="predicted"/>
<reference evidence="3 4" key="1">
    <citation type="journal article" date="2014" name="Nat. Genet.">
        <title>Whole-genome sequence of a flatfish provides insights into ZW sex chromosome evolution and adaptation to a benthic lifestyle.</title>
        <authorList>
            <person name="Chen S."/>
            <person name="Zhang G."/>
            <person name="Shao C."/>
            <person name="Huang Q."/>
            <person name="Liu G."/>
            <person name="Zhang P."/>
            <person name="Song W."/>
            <person name="An N."/>
            <person name="Chalopin D."/>
            <person name="Volff J.N."/>
            <person name="Hong Y."/>
            <person name="Li Q."/>
            <person name="Sha Z."/>
            <person name="Zhou H."/>
            <person name="Xie M."/>
            <person name="Yu Q."/>
            <person name="Liu Y."/>
            <person name="Xiang H."/>
            <person name="Wang N."/>
            <person name="Wu K."/>
            <person name="Yang C."/>
            <person name="Zhou Q."/>
            <person name="Liao X."/>
            <person name="Yang L."/>
            <person name="Hu Q."/>
            <person name="Zhang J."/>
            <person name="Meng L."/>
            <person name="Jin L."/>
            <person name="Tian Y."/>
            <person name="Lian J."/>
            <person name="Yang J."/>
            <person name="Miao G."/>
            <person name="Liu S."/>
            <person name="Liang Z."/>
            <person name="Yan F."/>
            <person name="Li Y."/>
            <person name="Sun B."/>
            <person name="Zhang H."/>
            <person name="Zhang J."/>
            <person name="Zhu Y."/>
            <person name="Du M."/>
            <person name="Zhao Y."/>
            <person name="Schartl M."/>
            <person name="Tang Q."/>
            <person name="Wang J."/>
        </authorList>
    </citation>
    <scope>NUCLEOTIDE SEQUENCE</scope>
</reference>
<sequence>MADEPASEVQLLRKHKAQLIDILSADADFVLQHADSRCLLSSHGYQQVKACRIPSEKVTELLDHVIQRSPEAAQGFLQLLKEQSLQETFPLLEFVKDLQVTTLSSVCGLVTEKQMMKVAKAIGKSWREIGRLALDIPSVKLEQIEEDNTQHVERVFAMLRLWRTCQREKATAAQLHVLLSRADWALPPEEIDFLLQNN</sequence>
<feature type="domain" description="Death" evidence="1">
    <location>
        <begin position="111"/>
        <end position="183"/>
    </location>
</feature>
<feature type="domain" description="CARD" evidence="2">
    <location>
        <begin position="4"/>
        <end position="82"/>
    </location>
</feature>
<protein>
    <submittedName>
        <fullName evidence="3">Zgc:174906</fullName>
    </submittedName>
</protein>
<dbReference type="OMA" id="AMLRYWS"/>
<dbReference type="Gene3D" id="1.10.533.10">
    <property type="entry name" value="Death Domain, Fas"/>
    <property type="match status" value="2"/>
</dbReference>
<dbReference type="PROSITE" id="PS50017">
    <property type="entry name" value="DEATH_DOMAIN"/>
    <property type="match status" value="1"/>
</dbReference>
<organism evidence="3 4">
    <name type="scientific">Cynoglossus semilaevis</name>
    <name type="common">Tongue sole</name>
    <dbReference type="NCBI Taxonomy" id="244447"/>
    <lineage>
        <taxon>Eukaryota</taxon>
        <taxon>Metazoa</taxon>
        <taxon>Chordata</taxon>
        <taxon>Craniata</taxon>
        <taxon>Vertebrata</taxon>
        <taxon>Euteleostomi</taxon>
        <taxon>Actinopterygii</taxon>
        <taxon>Neopterygii</taxon>
        <taxon>Teleostei</taxon>
        <taxon>Neoteleostei</taxon>
        <taxon>Acanthomorphata</taxon>
        <taxon>Carangaria</taxon>
        <taxon>Pleuronectiformes</taxon>
        <taxon>Pleuronectoidei</taxon>
        <taxon>Cynoglossidae</taxon>
        <taxon>Cynoglossinae</taxon>
        <taxon>Cynoglossus</taxon>
    </lineage>
</organism>
<dbReference type="Pfam" id="PF00531">
    <property type="entry name" value="Death"/>
    <property type="match status" value="1"/>
</dbReference>